<comment type="subcellular location">
    <subcellularLocation>
        <location evidence="1">Cytoplasm</location>
        <location evidence="1">Nucleoid</location>
    </subcellularLocation>
</comment>
<dbReference type="SMART" id="SM00528">
    <property type="entry name" value="HNS"/>
    <property type="match status" value="2"/>
</dbReference>
<evidence type="ECO:0000256" key="2">
    <source>
        <dbReference type="ARBA" id="ARBA00010610"/>
    </source>
</evidence>
<evidence type="ECO:0000256" key="4">
    <source>
        <dbReference type="ARBA" id="ARBA00023125"/>
    </source>
</evidence>
<feature type="coiled-coil region" evidence="5">
    <location>
        <begin position="4"/>
        <end position="31"/>
    </location>
</feature>
<feature type="compositionally biased region" description="Basic residues" evidence="6">
    <location>
        <begin position="121"/>
        <end position="132"/>
    </location>
</feature>
<name>A0A106QDA7_9BURK</name>
<dbReference type="PANTHER" id="PTHR38097">
    <property type="match status" value="1"/>
</dbReference>
<keyword evidence="3" id="KW-0963">Cytoplasm</keyword>
<protein>
    <recommendedName>
        <fullName evidence="7">DNA-binding protein H-NS-like C-terminal domain-containing protein</fullName>
    </recommendedName>
</protein>
<feature type="region of interest" description="Disordered" evidence="6">
    <location>
        <begin position="107"/>
        <end position="146"/>
    </location>
</feature>
<dbReference type="Proteomes" id="UP000060630">
    <property type="component" value="Unassembled WGS sequence"/>
</dbReference>
<dbReference type="RefSeq" id="WP_060192601.1">
    <property type="nucleotide sequence ID" value="NZ_LPHD01000049.1"/>
</dbReference>
<feature type="compositionally biased region" description="Polar residues" evidence="6">
    <location>
        <begin position="109"/>
        <end position="118"/>
    </location>
</feature>
<evidence type="ECO:0000256" key="6">
    <source>
        <dbReference type="SAM" id="MobiDB-lite"/>
    </source>
</evidence>
<dbReference type="Pfam" id="PF00816">
    <property type="entry name" value="Histone_HNS"/>
    <property type="match status" value="2"/>
</dbReference>
<dbReference type="Gene3D" id="4.10.430.30">
    <property type="match status" value="1"/>
</dbReference>
<dbReference type="GO" id="GO:0003677">
    <property type="term" value="F:DNA binding"/>
    <property type="evidence" value="ECO:0007669"/>
    <property type="project" value="UniProtKB-KW"/>
</dbReference>
<dbReference type="GO" id="GO:0009295">
    <property type="term" value="C:nucleoid"/>
    <property type="evidence" value="ECO:0007669"/>
    <property type="project" value="UniProtKB-SubCell"/>
</dbReference>
<dbReference type="EMBL" id="LPHD01000049">
    <property type="protein sequence ID" value="KWA84203.1"/>
    <property type="molecule type" value="Genomic_DNA"/>
</dbReference>
<feature type="domain" description="DNA-binding protein H-NS-like C-terminal" evidence="7">
    <location>
        <begin position="124"/>
        <end position="164"/>
    </location>
</feature>
<feature type="domain" description="DNA-binding protein H-NS-like C-terminal" evidence="7">
    <location>
        <begin position="64"/>
        <end position="104"/>
    </location>
</feature>
<sequence>MATIEAIKARIQKLQSQADALMAQSKQAAIQKIHTLMLENELTLADIGEPGKRAKGRGVKQAKANGKGTLPPKYRNPKTGETWSGHARPPAWIKDVKDRTKFLIDKSAASENAKSSVSLKKPSKAKGKKVPIKYRDPESGATWTGRGRAPAWIAEAADRDQFLIA</sequence>
<keyword evidence="4" id="KW-0238">DNA-binding</keyword>
<evidence type="ECO:0000259" key="7">
    <source>
        <dbReference type="SMART" id="SM00528"/>
    </source>
</evidence>
<dbReference type="PANTHER" id="PTHR38097:SF2">
    <property type="entry name" value="DNA-BINDING PROTEIN STPA"/>
    <property type="match status" value="1"/>
</dbReference>
<dbReference type="InterPro" id="IPR027444">
    <property type="entry name" value="H-NS_C_dom"/>
</dbReference>
<evidence type="ECO:0000313" key="8">
    <source>
        <dbReference type="EMBL" id="KWA84203.1"/>
    </source>
</evidence>
<accession>A0A106QDA7</accession>
<dbReference type="AlphaFoldDB" id="A0A106QDA7"/>
<evidence type="ECO:0000256" key="1">
    <source>
        <dbReference type="ARBA" id="ARBA00004453"/>
    </source>
</evidence>
<dbReference type="Gene3D" id="3.30.160.510">
    <property type="entry name" value="Histone-like nucleoid-structuring protein H-NS"/>
    <property type="match status" value="1"/>
</dbReference>
<evidence type="ECO:0000256" key="3">
    <source>
        <dbReference type="ARBA" id="ARBA00022490"/>
    </source>
</evidence>
<comment type="caution">
    <text evidence="8">The sequence shown here is derived from an EMBL/GenBank/DDBJ whole genome shotgun (WGS) entry which is preliminary data.</text>
</comment>
<gene>
    <name evidence="8" type="ORF">WL29_22850</name>
</gene>
<reference evidence="8 9" key="1">
    <citation type="submission" date="2015-11" db="EMBL/GenBank/DDBJ databases">
        <title>Expanding the genomic diversity of Burkholderia species for the development of highly accurate diagnostics.</title>
        <authorList>
            <person name="Sahl J."/>
            <person name="Keim P."/>
            <person name="Wagner D."/>
        </authorList>
    </citation>
    <scope>NUCLEOTIDE SEQUENCE [LARGE SCALE GENOMIC DNA]</scope>
    <source>
        <strain evidence="8 9">MSMB2087WGS</strain>
    </source>
</reference>
<evidence type="ECO:0000256" key="5">
    <source>
        <dbReference type="SAM" id="Coils"/>
    </source>
</evidence>
<comment type="similarity">
    <text evidence="2">Belongs to the histone-like protein H-NS family.</text>
</comment>
<dbReference type="SUPFAM" id="SSF81273">
    <property type="entry name" value="H-NS histone-like proteins"/>
    <property type="match status" value="2"/>
</dbReference>
<organism evidence="8 9">
    <name type="scientific">Burkholderia ubonensis</name>
    <dbReference type="NCBI Taxonomy" id="101571"/>
    <lineage>
        <taxon>Bacteria</taxon>
        <taxon>Pseudomonadati</taxon>
        <taxon>Pseudomonadota</taxon>
        <taxon>Betaproteobacteria</taxon>
        <taxon>Burkholderiales</taxon>
        <taxon>Burkholderiaceae</taxon>
        <taxon>Burkholderia</taxon>
        <taxon>Burkholderia cepacia complex</taxon>
    </lineage>
</organism>
<feature type="region of interest" description="Disordered" evidence="6">
    <location>
        <begin position="49"/>
        <end position="91"/>
    </location>
</feature>
<evidence type="ECO:0000313" key="9">
    <source>
        <dbReference type="Proteomes" id="UP000060630"/>
    </source>
</evidence>
<keyword evidence="5" id="KW-0175">Coiled coil</keyword>
<proteinExistence type="inferred from homology"/>